<evidence type="ECO:0000256" key="1">
    <source>
        <dbReference type="SAM" id="SignalP"/>
    </source>
</evidence>
<feature type="signal peptide" evidence="1">
    <location>
        <begin position="1"/>
        <end position="30"/>
    </location>
</feature>
<dbReference type="Proteomes" id="UP000807353">
    <property type="component" value="Unassembled WGS sequence"/>
</dbReference>
<dbReference type="InterPro" id="IPR036282">
    <property type="entry name" value="Glutathione-S-Trfase_C_sf"/>
</dbReference>
<gene>
    <name evidence="3" type="ORF">BDZ94DRAFT_1326555</name>
</gene>
<dbReference type="SUPFAM" id="SSF52833">
    <property type="entry name" value="Thioredoxin-like"/>
    <property type="match status" value="1"/>
</dbReference>
<evidence type="ECO:0000313" key="4">
    <source>
        <dbReference type="Proteomes" id="UP000807353"/>
    </source>
</evidence>
<keyword evidence="1" id="KW-0732">Signal</keyword>
<reference evidence="3" key="1">
    <citation type="submission" date="2020-11" db="EMBL/GenBank/DDBJ databases">
        <authorList>
            <consortium name="DOE Joint Genome Institute"/>
            <person name="Ahrendt S."/>
            <person name="Riley R."/>
            <person name="Andreopoulos W."/>
            <person name="Labutti K."/>
            <person name="Pangilinan J."/>
            <person name="Ruiz-Duenas F.J."/>
            <person name="Barrasa J.M."/>
            <person name="Sanchez-Garcia M."/>
            <person name="Camarero S."/>
            <person name="Miyauchi S."/>
            <person name="Serrano A."/>
            <person name="Linde D."/>
            <person name="Babiker R."/>
            <person name="Drula E."/>
            <person name="Ayuso-Fernandez I."/>
            <person name="Pacheco R."/>
            <person name="Padilla G."/>
            <person name="Ferreira P."/>
            <person name="Barriuso J."/>
            <person name="Kellner H."/>
            <person name="Castanera R."/>
            <person name="Alfaro M."/>
            <person name="Ramirez L."/>
            <person name="Pisabarro A.G."/>
            <person name="Kuo A."/>
            <person name="Tritt A."/>
            <person name="Lipzen A."/>
            <person name="He G."/>
            <person name="Yan M."/>
            <person name="Ng V."/>
            <person name="Cullen D."/>
            <person name="Martin F."/>
            <person name="Rosso M.-N."/>
            <person name="Henrissat B."/>
            <person name="Hibbett D."/>
            <person name="Martinez A.T."/>
            <person name="Grigoriev I.V."/>
        </authorList>
    </citation>
    <scope>NUCLEOTIDE SEQUENCE</scope>
    <source>
        <strain evidence="3">CBS 247.69</strain>
    </source>
</reference>
<sequence length="347" mass="38875">MSIPKAVLYFSPVSVWSAAVLLALEEKGYGDDEVDRRQVNLGRGENFNPTFLRLNPKATVPTLVVPLQRTLANDTESRYKAIVETKAIIEFLDKSRSVISRTRTTSSAPAPTLTPATIAFATTSTTIIDDILHSEGGNPDSLRYLNACDQVTLQVLASKNLPSLTEKFQALESYLSDVQNHVSEKVRSLWRDKKAETMVLLEVYRNADKPNDQLDNDELTKRTEFFKVARDGWGNALREILTRLNKEIIGPYALGDQLSTADLHLAAWMARIVSLAEGAAHDDGNTAIRRLEERIGSGFLLSRDFQLADTRPQHHELEPGYQSKLAAFWDAVRERPSWKKVYANGLY</sequence>
<organism evidence="3 4">
    <name type="scientific">Collybia nuda</name>
    <dbReference type="NCBI Taxonomy" id="64659"/>
    <lineage>
        <taxon>Eukaryota</taxon>
        <taxon>Fungi</taxon>
        <taxon>Dikarya</taxon>
        <taxon>Basidiomycota</taxon>
        <taxon>Agaricomycotina</taxon>
        <taxon>Agaricomycetes</taxon>
        <taxon>Agaricomycetidae</taxon>
        <taxon>Agaricales</taxon>
        <taxon>Tricholomatineae</taxon>
        <taxon>Clitocybaceae</taxon>
        <taxon>Collybia</taxon>
    </lineage>
</organism>
<dbReference type="EMBL" id="MU150388">
    <property type="protein sequence ID" value="KAF9457076.1"/>
    <property type="molecule type" value="Genomic_DNA"/>
</dbReference>
<feature type="domain" description="GST N-terminal" evidence="2">
    <location>
        <begin position="4"/>
        <end position="100"/>
    </location>
</feature>
<dbReference type="PANTHER" id="PTHR45374">
    <property type="entry name" value="GLUTATHIONE S-TRANSFERASE TCHQD"/>
    <property type="match status" value="1"/>
</dbReference>
<name>A0A9P5XWN4_9AGAR</name>
<evidence type="ECO:0000313" key="3">
    <source>
        <dbReference type="EMBL" id="KAF9457076.1"/>
    </source>
</evidence>
<comment type="caution">
    <text evidence="3">The sequence shown here is derived from an EMBL/GenBank/DDBJ whole genome shotgun (WGS) entry which is preliminary data.</text>
</comment>
<dbReference type="InterPro" id="IPR044617">
    <property type="entry name" value="TCHQD"/>
</dbReference>
<dbReference type="InterPro" id="IPR036249">
    <property type="entry name" value="Thioredoxin-like_sf"/>
</dbReference>
<dbReference type="OrthoDB" id="412788at2759"/>
<dbReference type="SUPFAM" id="SSF47616">
    <property type="entry name" value="GST C-terminal domain-like"/>
    <property type="match status" value="1"/>
</dbReference>
<accession>A0A9P5XWN4</accession>
<dbReference type="InterPro" id="IPR004045">
    <property type="entry name" value="Glutathione_S-Trfase_N"/>
</dbReference>
<dbReference type="Gene3D" id="1.20.1050.10">
    <property type="match status" value="1"/>
</dbReference>
<dbReference type="GO" id="GO:0004364">
    <property type="term" value="F:glutathione transferase activity"/>
    <property type="evidence" value="ECO:0007669"/>
    <property type="project" value="InterPro"/>
</dbReference>
<protein>
    <recommendedName>
        <fullName evidence="2">GST N-terminal domain-containing protein</fullName>
    </recommendedName>
</protein>
<proteinExistence type="predicted"/>
<dbReference type="CDD" id="cd00299">
    <property type="entry name" value="GST_C_family"/>
    <property type="match status" value="1"/>
</dbReference>
<dbReference type="Gene3D" id="3.40.30.10">
    <property type="entry name" value="Glutaredoxin"/>
    <property type="match status" value="1"/>
</dbReference>
<keyword evidence="4" id="KW-1185">Reference proteome</keyword>
<dbReference type="PANTHER" id="PTHR45374:SF1">
    <property type="entry name" value="GLUTATHIONE S-TRANSFERASE TCHQD"/>
    <property type="match status" value="1"/>
</dbReference>
<evidence type="ECO:0000259" key="2">
    <source>
        <dbReference type="PROSITE" id="PS50404"/>
    </source>
</evidence>
<feature type="chain" id="PRO_5040513982" description="GST N-terminal domain-containing protein" evidence="1">
    <location>
        <begin position="31"/>
        <end position="347"/>
    </location>
</feature>
<dbReference type="AlphaFoldDB" id="A0A9P5XWN4"/>
<dbReference type="Pfam" id="PF13409">
    <property type="entry name" value="GST_N_2"/>
    <property type="match status" value="1"/>
</dbReference>
<dbReference type="PROSITE" id="PS50404">
    <property type="entry name" value="GST_NTER"/>
    <property type="match status" value="1"/>
</dbReference>